<accession>D5VPI1</accession>
<dbReference type="KEGG" id="cse:Cseg_3988"/>
<evidence type="ECO:0000313" key="2">
    <source>
        <dbReference type="Proteomes" id="UP000002629"/>
    </source>
</evidence>
<organism evidence="1 2">
    <name type="scientific">Caulobacter segnis (strain ATCC 21756 / DSM 7131 / JCM 7823 / NBRC 15250 / LMG 17158 / TK0059)</name>
    <name type="common">Mycoplana segnis</name>
    <dbReference type="NCBI Taxonomy" id="509190"/>
    <lineage>
        <taxon>Bacteria</taxon>
        <taxon>Pseudomonadati</taxon>
        <taxon>Pseudomonadota</taxon>
        <taxon>Alphaproteobacteria</taxon>
        <taxon>Caulobacterales</taxon>
        <taxon>Caulobacteraceae</taxon>
        <taxon>Caulobacter</taxon>
    </lineage>
</organism>
<evidence type="ECO:0000313" key="1">
    <source>
        <dbReference type="EMBL" id="ADG12404.1"/>
    </source>
</evidence>
<dbReference type="Proteomes" id="UP000002629">
    <property type="component" value="Chromosome"/>
</dbReference>
<dbReference type="AlphaFoldDB" id="D5VPI1"/>
<name>D5VPI1_CAUST</name>
<sequence>MRTPSAPYRHYAEQLTWPEERIGVPREMVRERCEKRLAKLHIAARKEAPACAHAWWPRGRLHQGLAFTSLKRANGCL</sequence>
<dbReference type="HOGENOM" id="CLU_2631700_0_0_5"/>
<dbReference type="EMBL" id="CP002008">
    <property type="protein sequence ID" value="ADG12404.1"/>
    <property type="molecule type" value="Genomic_DNA"/>
</dbReference>
<dbReference type="RefSeq" id="WP_013081046.1">
    <property type="nucleotide sequence ID" value="NC_014100.1"/>
</dbReference>
<gene>
    <name evidence="1" type="ordered locus">Cseg_3988</name>
</gene>
<proteinExistence type="predicted"/>
<protein>
    <submittedName>
        <fullName evidence="1">Uncharacterized protein</fullName>
    </submittedName>
</protein>
<reference evidence="2" key="1">
    <citation type="journal article" date="2011" name="J. Bacteriol.">
        <title>Genome sequences of eight morphologically diverse alphaproteobacteria.</title>
        <authorList>
            <consortium name="US DOE Joint Genome Institute"/>
            <person name="Brown P.J."/>
            <person name="Kysela D.T."/>
            <person name="Buechlein A."/>
            <person name="Hemmerich C."/>
            <person name="Brun Y.V."/>
        </authorList>
    </citation>
    <scope>NUCLEOTIDE SEQUENCE [LARGE SCALE GENOMIC DNA]</scope>
    <source>
        <strain evidence="2">ATCC 21756 / DSM 7131 / JCM 7823 / NBRC 15250 / LMG 17158 / TK0059</strain>
    </source>
</reference>